<dbReference type="CDD" id="cd10918">
    <property type="entry name" value="CE4_NodB_like_5s_6s"/>
    <property type="match status" value="1"/>
</dbReference>
<feature type="domain" description="NodB homology" evidence="3">
    <location>
        <begin position="17"/>
        <end position="142"/>
    </location>
</feature>
<evidence type="ECO:0000313" key="4">
    <source>
        <dbReference type="EMBL" id="SVB89456.1"/>
    </source>
</evidence>
<sequence length="315" mass="35741">MSLTITPWKYGKQWVYSITYDEALADLQRFAVPIHEAYGIPGHVEAVVGQMGEVRQIGNSSFNGYRHMNGGELRELVHLGWGVGNHSWTHQVITPVMTEQEVGRAKEVLEESIGKPVLLFCSPGDNTNMADHVLSACRSYGYLGAMSITDALNRPEDELFWINRTPLHDQYYAPFFSAYDPYRNIRRAQAVNGWLIDYCHCPLETPLHPNKDCSEAQLRERLETVLSEGGDAVWCTTPEEALSYHLMRRHARIESTEITERVHHYRIHLDGLPDAVPYRTLTLEAPVPVAFCRDPHVQVDGVTLPAEPVRPRVLK</sequence>
<dbReference type="SUPFAM" id="SSF88713">
    <property type="entry name" value="Glycoside hydrolase/deacetylase"/>
    <property type="match status" value="1"/>
</dbReference>
<dbReference type="Gene3D" id="3.20.20.370">
    <property type="entry name" value="Glycoside hydrolase/deacetylase"/>
    <property type="match status" value="1"/>
</dbReference>
<name>A0A382HQ57_9ZZZZ</name>
<evidence type="ECO:0000259" key="3">
    <source>
        <dbReference type="Pfam" id="PF01522"/>
    </source>
</evidence>
<feature type="non-terminal residue" evidence="4">
    <location>
        <position position="315"/>
    </location>
</feature>
<dbReference type="PANTHER" id="PTHR34216:SF3">
    <property type="entry name" value="POLY-BETA-1,6-N-ACETYL-D-GLUCOSAMINE N-DEACETYLASE"/>
    <property type="match status" value="1"/>
</dbReference>
<dbReference type="GO" id="GO:0005576">
    <property type="term" value="C:extracellular region"/>
    <property type="evidence" value="ECO:0007669"/>
    <property type="project" value="UniProtKB-SubCell"/>
</dbReference>
<comment type="subcellular location">
    <subcellularLocation>
        <location evidence="1">Secreted</location>
    </subcellularLocation>
</comment>
<evidence type="ECO:0000256" key="2">
    <source>
        <dbReference type="ARBA" id="ARBA00022729"/>
    </source>
</evidence>
<dbReference type="PANTHER" id="PTHR34216">
    <property type="match status" value="1"/>
</dbReference>
<gene>
    <name evidence="4" type="ORF">METZ01_LOCUS242310</name>
</gene>
<dbReference type="InterPro" id="IPR002509">
    <property type="entry name" value="NODB_dom"/>
</dbReference>
<organism evidence="4">
    <name type="scientific">marine metagenome</name>
    <dbReference type="NCBI Taxonomy" id="408172"/>
    <lineage>
        <taxon>unclassified sequences</taxon>
        <taxon>metagenomes</taxon>
        <taxon>ecological metagenomes</taxon>
    </lineage>
</organism>
<accession>A0A382HQ57</accession>
<dbReference type="GO" id="GO:0005975">
    <property type="term" value="P:carbohydrate metabolic process"/>
    <property type="evidence" value="ECO:0007669"/>
    <property type="project" value="InterPro"/>
</dbReference>
<proteinExistence type="predicted"/>
<dbReference type="InterPro" id="IPR011330">
    <property type="entry name" value="Glyco_hydro/deAcase_b/a-brl"/>
</dbReference>
<dbReference type="InterPro" id="IPR051398">
    <property type="entry name" value="Polysacch_Deacetylase"/>
</dbReference>
<evidence type="ECO:0000256" key="1">
    <source>
        <dbReference type="ARBA" id="ARBA00004613"/>
    </source>
</evidence>
<reference evidence="4" key="1">
    <citation type="submission" date="2018-05" db="EMBL/GenBank/DDBJ databases">
        <authorList>
            <person name="Lanie J.A."/>
            <person name="Ng W.-L."/>
            <person name="Kazmierczak K.M."/>
            <person name="Andrzejewski T.M."/>
            <person name="Davidsen T.M."/>
            <person name="Wayne K.J."/>
            <person name="Tettelin H."/>
            <person name="Glass J.I."/>
            <person name="Rusch D."/>
            <person name="Podicherti R."/>
            <person name="Tsui H.-C.T."/>
            <person name="Winkler M.E."/>
        </authorList>
    </citation>
    <scope>NUCLEOTIDE SEQUENCE</scope>
</reference>
<dbReference type="GO" id="GO:0016810">
    <property type="term" value="F:hydrolase activity, acting on carbon-nitrogen (but not peptide) bonds"/>
    <property type="evidence" value="ECO:0007669"/>
    <property type="project" value="InterPro"/>
</dbReference>
<dbReference type="AlphaFoldDB" id="A0A382HQ57"/>
<protein>
    <recommendedName>
        <fullName evidence="3">NodB homology domain-containing protein</fullName>
    </recommendedName>
</protein>
<keyword evidence="2" id="KW-0732">Signal</keyword>
<dbReference type="Pfam" id="PF01522">
    <property type="entry name" value="Polysacc_deac_1"/>
    <property type="match status" value="1"/>
</dbReference>
<dbReference type="EMBL" id="UINC01062640">
    <property type="protein sequence ID" value="SVB89456.1"/>
    <property type="molecule type" value="Genomic_DNA"/>
</dbReference>